<gene>
    <name evidence="1" type="ORF">PEVE_00034031</name>
</gene>
<organism evidence="1 2">
    <name type="scientific">Porites evermanni</name>
    <dbReference type="NCBI Taxonomy" id="104178"/>
    <lineage>
        <taxon>Eukaryota</taxon>
        <taxon>Metazoa</taxon>
        <taxon>Cnidaria</taxon>
        <taxon>Anthozoa</taxon>
        <taxon>Hexacorallia</taxon>
        <taxon>Scleractinia</taxon>
        <taxon>Fungiina</taxon>
        <taxon>Poritidae</taxon>
        <taxon>Porites</taxon>
    </lineage>
</organism>
<sequence length="435" mass="49717">YFNFSSTVFCSSVGIAASCSIEILQEKAKTCGNGFFDNLKKDRHQDCRKLYTSKVKHCIINVVDNCRNQTDGKTLAIMEEISKNLISSWRYYCKDGMLHSFRGLKKLQNCPDATLEKIRKCASSFYKKFQENKGSRSLCRKFTKAKKCIRTALERNCDKNSWVKNAAKRYQDPYNPYCPGRVDLKRKPVPRSPGRRFGSCSESDYLSLTRVCIASFVQTLQKNPKTSCRRAYMDKINKCAKNLALHCHKNESKYDRRNVERSFNSRSFRAYQEQVYCNGMNLQVPLPPSLRRHQCSKNFLAEKGRCEDNYVKTYRENKADKTLCRKYAEAKACVKNATLTLCKMTGEQVEVVNFYCDTFNPFCFNLSDPPMVKQPRVSEHRVSRESGPRLPAVTPTQSVKGSAEVKSWGGGQSTSLASYRFVVISSVVALIRTVS</sequence>
<keyword evidence="2" id="KW-1185">Reference proteome</keyword>
<evidence type="ECO:0008006" key="3">
    <source>
        <dbReference type="Google" id="ProtNLM"/>
    </source>
</evidence>
<name>A0ABN8LMN4_9CNID</name>
<proteinExistence type="predicted"/>
<comment type="caution">
    <text evidence="1">The sequence shown here is derived from an EMBL/GenBank/DDBJ whole genome shotgun (WGS) entry which is preliminary data.</text>
</comment>
<dbReference type="Proteomes" id="UP001159427">
    <property type="component" value="Unassembled WGS sequence"/>
</dbReference>
<feature type="non-terminal residue" evidence="1">
    <location>
        <position position="1"/>
    </location>
</feature>
<protein>
    <recommendedName>
        <fullName evidence="3">Secreted protein</fullName>
    </recommendedName>
</protein>
<dbReference type="EMBL" id="CALNXI010000051">
    <property type="protein sequence ID" value="CAH3016925.1"/>
    <property type="molecule type" value="Genomic_DNA"/>
</dbReference>
<accession>A0ABN8LMN4</accession>
<evidence type="ECO:0000313" key="2">
    <source>
        <dbReference type="Proteomes" id="UP001159427"/>
    </source>
</evidence>
<evidence type="ECO:0000313" key="1">
    <source>
        <dbReference type="EMBL" id="CAH3016925.1"/>
    </source>
</evidence>
<reference evidence="1 2" key="1">
    <citation type="submission" date="2022-05" db="EMBL/GenBank/DDBJ databases">
        <authorList>
            <consortium name="Genoscope - CEA"/>
            <person name="William W."/>
        </authorList>
    </citation>
    <scope>NUCLEOTIDE SEQUENCE [LARGE SCALE GENOMIC DNA]</scope>
</reference>